<keyword evidence="7" id="KW-0391">Immunity</keyword>
<dbReference type="GO" id="GO:0042742">
    <property type="term" value="P:defense response to bacterium"/>
    <property type="evidence" value="ECO:0007669"/>
    <property type="project" value="UniProtKB-KW"/>
</dbReference>
<evidence type="ECO:0000256" key="1">
    <source>
        <dbReference type="ARBA" id="ARBA00004613"/>
    </source>
</evidence>
<evidence type="ECO:0000256" key="10">
    <source>
        <dbReference type="SAM" id="SignalP"/>
    </source>
</evidence>
<keyword evidence="5" id="KW-0399">Innate immunity</keyword>
<dbReference type="PANTHER" id="PTHR45828:SF9">
    <property type="entry name" value="CELL WALL INTEGRITY AND STRESS RESPONSE COMPONENT 4-LIKE-RELATED"/>
    <property type="match status" value="1"/>
</dbReference>
<dbReference type="GO" id="GO:0005576">
    <property type="term" value="C:extracellular region"/>
    <property type="evidence" value="ECO:0007669"/>
    <property type="project" value="UniProtKB-SubCell"/>
</dbReference>
<feature type="chain" id="PRO_5039271489" description="Reelin domain-containing protein" evidence="10">
    <location>
        <begin position="22"/>
        <end position="216"/>
    </location>
</feature>
<keyword evidence="8" id="KW-0044">Antibiotic</keyword>
<evidence type="ECO:0000256" key="3">
    <source>
        <dbReference type="ARBA" id="ARBA00022525"/>
    </source>
</evidence>
<comment type="caution">
    <text evidence="12">The sequence shown here is derived from an EMBL/GenBank/DDBJ whole genome shotgun (WGS) entry which is preliminary data.</text>
</comment>
<evidence type="ECO:0000256" key="2">
    <source>
        <dbReference type="ARBA" id="ARBA00008501"/>
    </source>
</evidence>
<dbReference type="GO" id="GO:0016020">
    <property type="term" value="C:membrane"/>
    <property type="evidence" value="ECO:0007669"/>
    <property type="project" value="TreeGrafter"/>
</dbReference>
<feature type="signal peptide" evidence="10">
    <location>
        <begin position="1"/>
        <end position="21"/>
    </location>
</feature>
<dbReference type="Pfam" id="PF02014">
    <property type="entry name" value="Reeler"/>
    <property type="match status" value="1"/>
</dbReference>
<evidence type="ECO:0000256" key="8">
    <source>
        <dbReference type="ARBA" id="ARBA00023022"/>
    </source>
</evidence>
<dbReference type="Gene3D" id="2.60.40.4060">
    <property type="entry name" value="Reeler domain"/>
    <property type="match status" value="1"/>
</dbReference>
<dbReference type="EMBL" id="JAIWYP010000016">
    <property type="protein sequence ID" value="KAH3698493.1"/>
    <property type="molecule type" value="Genomic_DNA"/>
</dbReference>
<organism evidence="12 13">
    <name type="scientific">Dreissena polymorpha</name>
    <name type="common">Zebra mussel</name>
    <name type="synonym">Mytilus polymorpha</name>
    <dbReference type="NCBI Taxonomy" id="45954"/>
    <lineage>
        <taxon>Eukaryota</taxon>
        <taxon>Metazoa</taxon>
        <taxon>Spiralia</taxon>
        <taxon>Lophotrochozoa</taxon>
        <taxon>Mollusca</taxon>
        <taxon>Bivalvia</taxon>
        <taxon>Autobranchia</taxon>
        <taxon>Heteroconchia</taxon>
        <taxon>Euheterodonta</taxon>
        <taxon>Imparidentia</taxon>
        <taxon>Neoheterodontei</taxon>
        <taxon>Myida</taxon>
        <taxon>Dreissenoidea</taxon>
        <taxon>Dreissenidae</taxon>
        <taxon>Dreissena</taxon>
    </lineage>
</organism>
<dbReference type="GO" id="GO:0045087">
    <property type="term" value="P:innate immune response"/>
    <property type="evidence" value="ECO:0007669"/>
    <property type="project" value="UniProtKB-KW"/>
</dbReference>
<dbReference type="AlphaFoldDB" id="A0A9D3YDR5"/>
<feature type="domain" description="Reelin" evidence="11">
    <location>
        <begin position="12"/>
        <end position="181"/>
    </location>
</feature>
<keyword evidence="9" id="KW-0472">Membrane</keyword>
<dbReference type="InterPro" id="IPR042307">
    <property type="entry name" value="Reeler_sf"/>
</dbReference>
<feature type="transmembrane region" description="Helical" evidence="9">
    <location>
        <begin position="190"/>
        <end position="211"/>
    </location>
</feature>
<evidence type="ECO:0000313" key="12">
    <source>
        <dbReference type="EMBL" id="KAH3698493.1"/>
    </source>
</evidence>
<comment type="similarity">
    <text evidence="2">Belongs to the insect defense protein family.</text>
</comment>
<reference evidence="12" key="2">
    <citation type="submission" date="2020-11" db="EMBL/GenBank/DDBJ databases">
        <authorList>
            <person name="McCartney M.A."/>
            <person name="Auch B."/>
            <person name="Kono T."/>
            <person name="Mallez S."/>
            <person name="Becker A."/>
            <person name="Gohl D.M."/>
            <person name="Silverstein K.A.T."/>
            <person name="Koren S."/>
            <person name="Bechman K.B."/>
            <person name="Herman A."/>
            <person name="Abrahante J.E."/>
            <person name="Garbe J."/>
        </authorList>
    </citation>
    <scope>NUCLEOTIDE SEQUENCE</scope>
    <source>
        <strain evidence="12">Duluth1</strain>
        <tissue evidence="12">Whole animal</tissue>
    </source>
</reference>
<keyword evidence="3" id="KW-0964">Secreted</keyword>
<evidence type="ECO:0000256" key="6">
    <source>
        <dbReference type="ARBA" id="ARBA00022729"/>
    </source>
</evidence>
<reference evidence="12" key="1">
    <citation type="journal article" date="2019" name="bioRxiv">
        <title>The Genome of the Zebra Mussel, Dreissena polymorpha: A Resource for Invasive Species Research.</title>
        <authorList>
            <person name="McCartney M.A."/>
            <person name="Auch B."/>
            <person name="Kono T."/>
            <person name="Mallez S."/>
            <person name="Zhang Y."/>
            <person name="Obille A."/>
            <person name="Becker A."/>
            <person name="Abrahante J.E."/>
            <person name="Garbe J."/>
            <person name="Badalamenti J.P."/>
            <person name="Herman A."/>
            <person name="Mangelson H."/>
            <person name="Liachko I."/>
            <person name="Sullivan S."/>
            <person name="Sone E.D."/>
            <person name="Koren S."/>
            <person name="Silverstein K.A.T."/>
            <person name="Beckman K.B."/>
            <person name="Gohl D.M."/>
        </authorList>
    </citation>
    <scope>NUCLEOTIDE SEQUENCE</scope>
    <source>
        <strain evidence="12">Duluth1</strain>
        <tissue evidence="12">Whole animal</tissue>
    </source>
</reference>
<keyword evidence="4" id="KW-0929">Antimicrobial</keyword>
<evidence type="ECO:0000256" key="9">
    <source>
        <dbReference type="SAM" id="Phobius"/>
    </source>
</evidence>
<dbReference type="CDD" id="cd08544">
    <property type="entry name" value="Reeler"/>
    <property type="match status" value="1"/>
</dbReference>
<sequence>MQRLLISLALVLVCCHGYALGPPIEACVEMFPLDHGADARKDSSPFTMTINATSYSPGDVIKVVLNTSEIYGHYFLEGLFVQMRPVTCLNTSVGTFSIETGDDFLKTMDCFAKPASAIAHYSHEHIHDRTFYWTAPSTANGHLYLRATVARNLKNFWTNVFSDFILDASIPNASPTTLKTCAVRSKQTSGVSITTSSSVVIFAALVVLAFVTKLTN</sequence>
<dbReference type="PANTHER" id="PTHR45828">
    <property type="entry name" value="CYTOCHROME B561/FERRIC REDUCTASE TRANSMEMBRANE"/>
    <property type="match status" value="1"/>
</dbReference>
<dbReference type="InterPro" id="IPR051237">
    <property type="entry name" value="Ferric-chelate_Red/DefProt"/>
</dbReference>
<evidence type="ECO:0000259" key="11">
    <source>
        <dbReference type="PROSITE" id="PS51019"/>
    </source>
</evidence>
<evidence type="ECO:0000256" key="7">
    <source>
        <dbReference type="ARBA" id="ARBA00022859"/>
    </source>
</evidence>
<dbReference type="Proteomes" id="UP000828390">
    <property type="component" value="Unassembled WGS sequence"/>
</dbReference>
<evidence type="ECO:0000313" key="13">
    <source>
        <dbReference type="Proteomes" id="UP000828390"/>
    </source>
</evidence>
<comment type="subcellular location">
    <subcellularLocation>
        <location evidence="1">Secreted</location>
    </subcellularLocation>
</comment>
<name>A0A9D3YDR5_DREPO</name>
<proteinExistence type="inferred from homology"/>
<keyword evidence="6 10" id="KW-0732">Signal</keyword>
<protein>
    <recommendedName>
        <fullName evidence="11">Reelin domain-containing protein</fullName>
    </recommendedName>
</protein>
<dbReference type="InterPro" id="IPR002861">
    <property type="entry name" value="Reeler_dom"/>
</dbReference>
<keyword evidence="13" id="KW-1185">Reference proteome</keyword>
<dbReference type="PROSITE" id="PS51019">
    <property type="entry name" value="REELIN"/>
    <property type="match status" value="1"/>
</dbReference>
<keyword evidence="9" id="KW-1133">Transmembrane helix</keyword>
<gene>
    <name evidence="12" type="ORF">DPMN_086015</name>
</gene>
<evidence type="ECO:0000256" key="4">
    <source>
        <dbReference type="ARBA" id="ARBA00022529"/>
    </source>
</evidence>
<evidence type="ECO:0000256" key="5">
    <source>
        <dbReference type="ARBA" id="ARBA00022588"/>
    </source>
</evidence>
<accession>A0A9D3YDR5</accession>
<keyword evidence="9" id="KW-0812">Transmembrane</keyword>